<feature type="region of interest" description="Disordered" evidence="4">
    <location>
        <begin position="1"/>
        <end position="26"/>
    </location>
</feature>
<dbReference type="PANTHER" id="PTHR19848:SF8">
    <property type="entry name" value="F-BOX AND WD REPEAT DOMAIN CONTAINING 7"/>
    <property type="match status" value="1"/>
</dbReference>
<keyword evidence="7" id="KW-1185">Reference proteome</keyword>
<name>A0A812TGM6_9DINO</name>
<evidence type="ECO:0000256" key="4">
    <source>
        <dbReference type="SAM" id="MobiDB-lite"/>
    </source>
</evidence>
<evidence type="ECO:0000256" key="3">
    <source>
        <dbReference type="PROSITE-ProRule" id="PRU00221"/>
    </source>
</evidence>
<dbReference type="InterPro" id="IPR011990">
    <property type="entry name" value="TPR-like_helical_dom_sf"/>
</dbReference>
<feature type="repeat" description="WD" evidence="3">
    <location>
        <begin position="1137"/>
        <end position="1172"/>
    </location>
</feature>
<accession>A0A812TGM6</accession>
<proteinExistence type="predicted"/>
<feature type="compositionally biased region" description="Polar residues" evidence="4">
    <location>
        <begin position="1"/>
        <end position="22"/>
    </location>
</feature>
<feature type="region of interest" description="Disordered" evidence="4">
    <location>
        <begin position="358"/>
        <end position="385"/>
    </location>
</feature>
<reference evidence="6" key="1">
    <citation type="submission" date="2021-02" db="EMBL/GenBank/DDBJ databases">
        <authorList>
            <person name="Dougan E. K."/>
            <person name="Rhodes N."/>
            <person name="Thang M."/>
            <person name="Chan C."/>
        </authorList>
    </citation>
    <scope>NUCLEOTIDE SEQUENCE</scope>
</reference>
<gene>
    <name evidence="6" type="ORF">SNAT2548_LOCUS29265</name>
</gene>
<dbReference type="InterPro" id="IPR036322">
    <property type="entry name" value="WD40_repeat_dom_sf"/>
</dbReference>
<dbReference type="PROSITE" id="PS00678">
    <property type="entry name" value="WD_REPEATS_1"/>
    <property type="match status" value="1"/>
</dbReference>
<evidence type="ECO:0000256" key="1">
    <source>
        <dbReference type="ARBA" id="ARBA00022574"/>
    </source>
</evidence>
<organism evidence="6 7">
    <name type="scientific">Symbiodinium natans</name>
    <dbReference type="NCBI Taxonomy" id="878477"/>
    <lineage>
        <taxon>Eukaryota</taxon>
        <taxon>Sar</taxon>
        <taxon>Alveolata</taxon>
        <taxon>Dinophyceae</taxon>
        <taxon>Suessiales</taxon>
        <taxon>Symbiodiniaceae</taxon>
        <taxon>Symbiodinium</taxon>
    </lineage>
</organism>
<dbReference type="SMART" id="SM00320">
    <property type="entry name" value="WD40"/>
    <property type="match status" value="5"/>
</dbReference>
<sequence>MDDNESNYSNDSFPSMHSTMAPTSMPDMAENTTVRLCNSDAMFDLDLGNFSIAGPTALEVIGGEGFDRRKVQVGTNFSLKVLGFGLGDGLSQRLRLVLAPLRCGQEGTFNGTEHLLGQLAEDPDSPGTGEDPNFAQTWGPLVLSRSGRYYVCLCSGRGRSCSSDIDFQVEIGSVFAFWPDLRLQRSGGFELRVVPHAVFSLDLVAACLVSGLTRMAFPAGTPQLQAKNHRFTSTCALLAHLPSLHTLLIQRKVVIVPLLLDPISPKQSCILSFARPSEPTKAAVEGPQLSVQDRAWSIVQPCVGRKGANMFSWSSTNLLRVRAVAHCRGAGLRALPSLISAVELMEFVEFLGVDESSPGGVHQSNGTGASSAVEGRRNDAPAARNGPRTVRLKAAFSKETRRQVFNLAKRIRSRPWAGVFSEHRAPSLASLISNRSFGAGGASHETISLHYHIDILAPELRRRLLALAMAADAAAGWNLSQGQPLRARCLELLTYRGSWRSHPVAWHGDGASLLTLLVVLSNRGSYDGGAIELRDYANGPLAPPEPSALKRTQVLEVTADTKEGPEPVAPVAPVAPANSATVRLEHHDDIEAGDAIAWRGWTLHRATPVAFGNRQVLASEWWLGEDAALSGAARAPDSVLELRRALDRDPQASQLHRWLGGAFCEEQPCKTEDHAMSALNAYQTALSLAPGDPMALHALQAFLQSGKDEKKKLSQRGPLAQFPNTPGIGGQADGSMSLTWPELRLVSGGIFRVCWCPGAQQGGAESSDCETSSDFYAEFGTFASLRIRDGWSSACPRAEEPILIHVAAIGLRPEVDRILLLKASEVCGEGIPDVLSPGGVVSSESGFGALQCKQDPNAGAEELERKMVCGGVDSLGAVRTYTLGTYHICVCGALPGYDCSHPSHYWTPAGKAFQVLMRADAPGAAESVPPVSLLTVSKSPVVSAAYAPRPLGSHRRLAAGYEDGVVRVWEPATPEIAATLIGHLDHVEAVAWAPDASWLASAGLDGSLRLWSAAAGLGPLGQGVPPHICPRWAAVWHRPGGNMPDFDWQNVILGHVLKMNPLNITQEPFVNFAESLSHEDLADIGHLTLNRAAAQCEKACSNFREMAADFCECGPSLECHILGTCLPKCGLEAHIWPVAHKQGLTSVVVSPDASVLATASYDADVHIWDARTLAPEPVSTVSVHSGAVLSLAFSVGTGSGIMLATGGDDDLITWFGLAEILAAGQTSSAMPQHTFREENGIGKNMAVLAVAFSLDGNWFAAAGRGGAGALWDVQSVVKVRTLEPALEAVSSARLSTVAGIAFAQDGQWLAIRGPAAVKMMPLDNVLQGLPVPSPQWVTFDGQDLGRAVLSWSSMQGPEGNVPQHSVKLHTNGTVMELSFAPCNVTAGCDARLPAVRVDVQIPYEFVGVRGYFLEYSLNADDMADDCRGGAAQSQWDEENPARTYFAQLGFGMSAEGLDCERVGPDGDEGRESLAACQEACRENRQQLTD</sequence>
<dbReference type="EMBL" id="CAJNDS010002549">
    <property type="protein sequence ID" value="CAE7522816.1"/>
    <property type="molecule type" value="Genomic_DNA"/>
</dbReference>
<feature type="domain" description="Fe2OG dioxygenase" evidence="5">
    <location>
        <begin position="483"/>
        <end position="625"/>
    </location>
</feature>
<dbReference type="InterPro" id="IPR005123">
    <property type="entry name" value="Oxoglu/Fe-dep_dioxygenase_dom"/>
</dbReference>
<dbReference type="PROSITE" id="PS50082">
    <property type="entry name" value="WD_REPEATS_2"/>
    <property type="match status" value="2"/>
</dbReference>
<dbReference type="Gene3D" id="2.130.10.10">
    <property type="entry name" value="YVTN repeat-like/Quinoprotein amine dehydrogenase"/>
    <property type="match status" value="2"/>
</dbReference>
<dbReference type="PROSITE" id="PS51471">
    <property type="entry name" value="FE2OG_OXY"/>
    <property type="match status" value="1"/>
</dbReference>
<dbReference type="InterPro" id="IPR001680">
    <property type="entry name" value="WD40_rpt"/>
</dbReference>
<comment type="caution">
    <text evidence="6">The sequence shown here is derived from an EMBL/GenBank/DDBJ whole genome shotgun (WGS) entry which is preliminary data.</text>
</comment>
<evidence type="ECO:0000259" key="5">
    <source>
        <dbReference type="PROSITE" id="PS51471"/>
    </source>
</evidence>
<dbReference type="PANTHER" id="PTHR19848">
    <property type="entry name" value="WD40 REPEAT PROTEIN"/>
    <property type="match status" value="1"/>
</dbReference>
<evidence type="ECO:0000313" key="6">
    <source>
        <dbReference type="EMBL" id="CAE7522816.1"/>
    </source>
</evidence>
<keyword evidence="1 3" id="KW-0853">WD repeat</keyword>
<feature type="repeat" description="WD" evidence="3">
    <location>
        <begin position="980"/>
        <end position="1012"/>
    </location>
</feature>
<dbReference type="Pfam" id="PF00400">
    <property type="entry name" value="WD40"/>
    <property type="match status" value="2"/>
</dbReference>
<dbReference type="OrthoDB" id="10261640at2759"/>
<dbReference type="InterPro" id="IPR015943">
    <property type="entry name" value="WD40/YVTN_repeat-like_dom_sf"/>
</dbReference>
<dbReference type="InterPro" id="IPR019775">
    <property type="entry name" value="WD40_repeat_CS"/>
</dbReference>
<evidence type="ECO:0000313" key="7">
    <source>
        <dbReference type="Proteomes" id="UP000604046"/>
    </source>
</evidence>
<dbReference type="Proteomes" id="UP000604046">
    <property type="component" value="Unassembled WGS sequence"/>
</dbReference>
<dbReference type="Gene3D" id="1.25.40.10">
    <property type="entry name" value="Tetratricopeptide repeat domain"/>
    <property type="match status" value="1"/>
</dbReference>
<evidence type="ECO:0000256" key="2">
    <source>
        <dbReference type="ARBA" id="ARBA00022737"/>
    </source>
</evidence>
<dbReference type="PROSITE" id="PS50294">
    <property type="entry name" value="WD_REPEATS_REGION"/>
    <property type="match status" value="2"/>
</dbReference>
<protein>
    <recommendedName>
        <fullName evidence="5">Fe2OG dioxygenase domain-containing protein</fullName>
    </recommendedName>
</protein>
<keyword evidence="2" id="KW-0677">Repeat</keyword>
<dbReference type="SUPFAM" id="SSF50978">
    <property type="entry name" value="WD40 repeat-like"/>
    <property type="match status" value="1"/>
</dbReference>